<accession>A0A1I7BNF8</accession>
<dbReference type="OrthoDB" id="7475268at2"/>
<evidence type="ECO:0000256" key="1">
    <source>
        <dbReference type="SAM" id="SignalP"/>
    </source>
</evidence>
<feature type="chain" id="PRO_5014841665" description="Outer membrane protein beta-barrel domain-containing protein" evidence="1">
    <location>
        <begin position="20"/>
        <end position="253"/>
    </location>
</feature>
<dbReference type="EMBL" id="FPAS01000006">
    <property type="protein sequence ID" value="SFT88734.1"/>
    <property type="molecule type" value="Genomic_DNA"/>
</dbReference>
<dbReference type="Proteomes" id="UP000236454">
    <property type="component" value="Unassembled WGS sequence"/>
</dbReference>
<dbReference type="AlphaFoldDB" id="A0A1I7BNF8"/>
<organism evidence="2 3">
    <name type="scientific">Lishizhenia tianjinensis</name>
    <dbReference type="NCBI Taxonomy" id="477690"/>
    <lineage>
        <taxon>Bacteria</taxon>
        <taxon>Pseudomonadati</taxon>
        <taxon>Bacteroidota</taxon>
        <taxon>Flavobacteriia</taxon>
        <taxon>Flavobacteriales</taxon>
        <taxon>Crocinitomicaceae</taxon>
        <taxon>Lishizhenia</taxon>
    </lineage>
</organism>
<evidence type="ECO:0000313" key="2">
    <source>
        <dbReference type="EMBL" id="SFT88734.1"/>
    </source>
</evidence>
<dbReference type="STRING" id="477690.SAMN05216474_2939"/>
<sequence>MTRFVLLISLFVLVGNTYAQRNVKDKAIGTPYIGLQYTASLPQADLAKRFGFFNQIGSFAGYKTAKNWIYGVDGNFFFGGDIKDKSLLSNFVDPNGNITEAEAGNAGTVLLFMRGFNANVSVGKIFPVLSPNPNSGIMVQFGAGYLLHKYRIETNDDFIPQFENDYRKGYDRLTIGVNTSQFVGYSFMANTGVYNFYAGFYFQQGFTRNQRDLNWDQPDVPVSKDLRFDHQIGIRAGWLIPVYKRQPKDFYLN</sequence>
<dbReference type="RefSeq" id="WP_090252481.1">
    <property type="nucleotide sequence ID" value="NZ_FPAS01000006.1"/>
</dbReference>
<name>A0A1I7BNF8_9FLAO</name>
<keyword evidence="1" id="KW-0732">Signal</keyword>
<reference evidence="2 3" key="1">
    <citation type="submission" date="2016-10" db="EMBL/GenBank/DDBJ databases">
        <authorList>
            <person name="de Groot N.N."/>
        </authorList>
    </citation>
    <scope>NUCLEOTIDE SEQUENCE [LARGE SCALE GENOMIC DNA]</scope>
    <source>
        <strain evidence="2 3">CGMCC 1.7005</strain>
    </source>
</reference>
<evidence type="ECO:0000313" key="3">
    <source>
        <dbReference type="Proteomes" id="UP000236454"/>
    </source>
</evidence>
<feature type="signal peptide" evidence="1">
    <location>
        <begin position="1"/>
        <end position="19"/>
    </location>
</feature>
<gene>
    <name evidence="2" type="ORF">SAMN05216474_2939</name>
</gene>
<evidence type="ECO:0008006" key="4">
    <source>
        <dbReference type="Google" id="ProtNLM"/>
    </source>
</evidence>
<proteinExistence type="predicted"/>
<protein>
    <recommendedName>
        <fullName evidence="4">Outer membrane protein beta-barrel domain-containing protein</fullName>
    </recommendedName>
</protein>
<keyword evidence="3" id="KW-1185">Reference proteome</keyword>